<evidence type="ECO:0000256" key="1">
    <source>
        <dbReference type="SAM" id="Phobius"/>
    </source>
</evidence>
<sequence length="111" mass="11578">MAKPTIIECPTCQHKVSTSATSCPSCGAVLRKAKRGIFGKLVIFAFWGFNILMVLWIWAGTQGAVESQAGMSGAEAAGAAIGTGIGVTLLIFVWLIGAIILGIMALLTRPK</sequence>
<name>A0ABS9D0H0_9RHOB</name>
<organism evidence="2 3">
    <name type="scientific">Octadecabacter dasysiphoniae</name>
    <dbReference type="NCBI Taxonomy" id="2909341"/>
    <lineage>
        <taxon>Bacteria</taxon>
        <taxon>Pseudomonadati</taxon>
        <taxon>Pseudomonadota</taxon>
        <taxon>Alphaproteobacteria</taxon>
        <taxon>Rhodobacterales</taxon>
        <taxon>Roseobacteraceae</taxon>
        <taxon>Octadecabacter</taxon>
    </lineage>
</organism>
<keyword evidence="1" id="KW-0812">Transmembrane</keyword>
<accession>A0ABS9D0H0</accession>
<protein>
    <submittedName>
        <fullName evidence="2">Zinc ribbon domain-containing protein</fullName>
    </submittedName>
</protein>
<keyword evidence="1" id="KW-1133">Transmembrane helix</keyword>
<keyword evidence="3" id="KW-1185">Reference proteome</keyword>
<proteinExistence type="predicted"/>
<reference evidence="2 3" key="1">
    <citation type="submission" date="2022-01" db="EMBL/GenBank/DDBJ databases">
        <title>Octadecabacter sp. nov., isolated from a marine alga.</title>
        <authorList>
            <person name="Jin M.S."/>
            <person name="Kim H.M."/>
            <person name="Han D.M."/>
            <person name="Jung J.J."/>
            <person name="Jeon C.O."/>
        </authorList>
    </citation>
    <scope>NUCLEOTIDE SEQUENCE [LARGE SCALE GENOMIC DNA]</scope>
    <source>
        <strain evidence="2 3">G9-8</strain>
    </source>
</reference>
<dbReference type="Proteomes" id="UP001200557">
    <property type="component" value="Unassembled WGS sequence"/>
</dbReference>
<feature type="transmembrane region" description="Helical" evidence="1">
    <location>
        <begin position="79"/>
        <end position="107"/>
    </location>
</feature>
<keyword evidence="1" id="KW-0472">Membrane</keyword>
<comment type="caution">
    <text evidence="2">The sequence shown here is derived from an EMBL/GenBank/DDBJ whole genome shotgun (WGS) entry which is preliminary data.</text>
</comment>
<evidence type="ECO:0000313" key="2">
    <source>
        <dbReference type="EMBL" id="MCF2873025.1"/>
    </source>
</evidence>
<feature type="transmembrane region" description="Helical" evidence="1">
    <location>
        <begin position="41"/>
        <end position="59"/>
    </location>
</feature>
<dbReference type="EMBL" id="JAKGAQ010000009">
    <property type="protein sequence ID" value="MCF2873025.1"/>
    <property type="molecule type" value="Genomic_DNA"/>
</dbReference>
<evidence type="ECO:0000313" key="3">
    <source>
        <dbReference type="Proteomes" id="UP001200557"/>
    </source>
</evidence>
<dbReference type="RefSeq" id="WP_235227355.1">
    <property type="nucleotide sequence ID" value="NZ_JAKGAQ010000009.1"/>
</dbReference>
<gene>
    <name evidence="2" type="ORF">L0664_18325</name>
</gene>